<dbReference type="RefSeq" id="WP_043673790.1">
    <property type="nucleotide sequence ID" value="NZ_BDCI01000004.1"/>
</dbReference>
<gene>
    <name evidence="1" type="ORF">FG87_22155</name>
</gene>
<evidence type="ECO:0008006" key="3">
    <source>
        <dbReference type="Google" id="ProtNLM"/>
    </source>
</evidence>
<evidence type="ECO:0000313" key="2">
    <source>
        <dbReference type="Proteomes" id="UP000031364"/>
    </source>
</evidence>
<comment type="caution">
    <text evidence="1">The sequence shown here is derived from an EMBL/GenBank/DDBJ whole genome shotgun (WGS) entry which is preliminary data.</text>
</comment>
<protein>
    <recommendedName>
        <fullName evidence="3">Resolvase/invertase-type recombinase catalytic domain-containing protein</fullName>
    </recommendedName>
</protein>
<dbReference type="Proteomes" id="UP000031364">
    <property type="component" value="Unassembled WGS sequence"/>
</dbReference>
<dbReference type="EMBL" id="JNFP01000026">
    <property type="protein sequence ID" value="KIA63058.1"/>
    <property type="molecule type" value="Genomic_DNA"/>
</dbReference>
<reference evidence="1 2" key="1">
    <citation type="journal article" date="2014" name="Int. J. Syst. Evol. Microbiol.">
        <title>Nocardia vulneris sp. nov., isolated from wounds of human patients in North America.</title>
        <authorList>
            <person name="Lasker B.A."/>
            <person name="Bell M."/>
            <person name="Klenk H.P."/>
            <person name="Sproer C."/>
            <person name="Schumann C."/>
            <person name="Schumann P."/>
            <person name="Brown J.M."/>
        </authorList>
    </citation>
    <scope>NUCLEOTIDE SEQUENCE [LARGE SCALE GENOMIC DNA]</scope>
    <source>
        <strain evidence="1 2">W9851</strain>
    </source>
</reference>
<organism evidence="1 2">
    <name type="scientific">Nocardia vulneris</name>
    <dbReference type="NCBI Taxonomy" id="1141657"/>
    <lineage>
        <taxon>Bacteria</taxon>
        <taxon>Bacillati</taxon>
        <taxon>Actinomycetota</taxon>
        <taxon>Actinomycetes</taxon>
        <taxon>Mycobacteriales</taxon>
        <taxon>Nocardiaceae</taxon>
        <taxon>Nocardia</taxon>
    </lineage>
</organism>
<name>A0ABR4ZCT8_9NOCA</name>
<evidence type="ECO:0000313" key="1">
    <source>
        <dbReference type="EMBL" id="KIA63058.1"/>
    </source>
</evidence>
<sequence>MFETPRAIGYLRSDVSGARQQWEEMQNRSLAKRLGYTLAKTVVFSEHIEDPIQRLINVVRRMRAEAVVVPNLEHFGGTVPDELVRVVDVITVDPHDTYARWIIPPDTTIEMRSR</sequence>
<accession>A0ABR4ZCT8</accession>
<proteinExistence type="predicted"/>
<keyword evidence="2" id="KW-1185">Reference proteome</keyword>